<dbReference type="AlphaFoldDB" id="F5Y8G7"/>
<sequence length="264" mass="29302">MISSNLRFILLLIKLKLSHLMVFRLSFFGAFFADGLLFIIQIVTFSVIYSGVDSIGGWSRGQMLIFIGTFSLINALNMVIYFFGVITIPDKIRQGGLDLYLTKPVSPLLRLTFENVDPGSLPLIVLSGLIIAYGVQVEGIVPGPGVIPGYCALVILMTLLYYDMELIFRTIPFFTQSMGTADRLEGEMLNLNFKIPGVLYKGAFKIVFYFILPYGIMATVPVQFLTGTLSPAALARAAGTAILFTIFALWFWRFGLRHYKSASS</sequence>
<dbReference type="KEGG" id="taz:TREAZ_3353"/>
<keyword evidence="1" id="KW-0472">Membrane</keyword>
<dbReference type="EMBL" id="CP001841">
    <property type="protein sequence ID" value="AEF83039.1"/>
    <property type="molecule type" value="Genomic_DNA"/>
</dbReference>
<dbReference type="HOGENOM" id="CLU_071040_0_1_12"/>
<organism evidence="2 3">
    <name type="scientific">Leadbettera azotonutricia (strain ATCC BAA-888 / DSM 13862 / ZAS-9)</name>
    <name type="common">Treponema azotonutricium</name>
    <dbReference type="NCBI Taxonomy" id="545695"/>
    <lineage>
        <taxon>Bacteria</taxon>
        <taxon>Pseudomonadati</taxon>
        <taxon>Spirochaetota</taxon>
        <taxon>Spirochaetia</taxon>
        <taxon>Spirochaetales</taxon>
        <taxon>Breznakiellaceae</taxon>
        <taxon>Leadbettera</taxon>
    </lineage>
</organism>
<protein>
    <submittedName>
        <fullName evidence="2">ABC transporter, permease protein</fullName>
    </submittedName>
</protein>
<gene>
    <name evidence="2" type="ordered locus">TREAZ_3353</name>
</gene>
<feature type="transmembrane region" description="Helical" evidence="1">
    <location>
        <begin position="21"/>
        <end position="43"/>
    </location>
</feature>
<feature type="transmembrane region" description="Helical" evidence="1">
    <location>
        <begin position="232"/>
        <end position="252"/>
    </location>
</feature>
<accession>F5Y8G7</accession>
<evidence type="ECO:0000256" key="1">
    <source>
        <dbReference type="SAM" id="Phobius"/>
    </source>
</evidence>
<keyword evidence="1" id="KW-1133">Transmembrane helix</keyword>
<reference evidence="3" key="1">
    <citation type="submission" date="2009-12" db="EMBL/GenBank/DDBJ databases">
        <title>Complete sequence of Treponema azotonutricium strain ZAS-9.</title>
        <authorList>
            <person name="Tetu S.G."/>
            <person name="Matson E."/>
            <person name="Ren Q."/>
            <person name="Seshadri R."/>
            <person name="Elbourne L."/>
            <person name="Hassan K.A."/>
            <person name="Durkin A."/>
            <person name="Radune D."/>
            <person name="Mohamoud Y."/>
            <person name="Shay R."/>
            <person name="Jin S."/>
            <person name="Zhang X."/>
            <person name="Lucey K."/>
            <person name="Ballor N.R."/>
            <person name="Ottesen E."/>
            <person name="Rosenthal R."/>
            <person name="Allen A."/>
            <person name="Leadbetter J.R."/>
            <person name="Paulsen I.T."/>
        </authorList>
    </citation>
    <scope>NUCLEOTIDE SEQUENCE [LARGE SCALE GENOMIC DNA]</scope>
    <source>
        <strain evidence="3">ATCC BAA-888 / DSM 13862 / ZAS-9</strain>
    </source>
</reference>
<dbReference type="InParanoid" id="F5Y8G7"/>
<feature type="transmembrane region" description="Helical" evidence="1">
    <location>
        <begin position="141"/>
        <end position="162"/>
    </location>
</feature>
<name>F5Y8G7_LEAAZ</name>
<keyword evidence="1" id="KW-0812">Transmembrane</keyword>
<dbReference type="Pfam" id="PF06182">
    <property type="entry name" value="ABC2_membrane_6"/>
    <property type="match status" value="1"/>
</dbReference>
<dbReference type="STRING" id="545695.TREAZ_3353"/>
<dbReference type="PANTHER" id="PTHR36833:SF1">
    <property type="entry name" value="INTEGRAL MEMBRANE TRANSPORT PROTEIN"/>
    <property type="match status" value="1"/>
</dbReference>
<dbReference type="OrthoDB" id="357539at2"/>
<feature type="transmembrane region" description="Helical" evidence="1">
    <location>
        <begin position="63"/>
        <end position="84"/>
    </location>
</feature>
<dbReference type="Proteomes" id="UP000009222">
    <property type="component" value="Chromosome"/>
</dbReference>
<dbReference type="eggNOG" id="COG3694">
    <property type="taxonomic scope" value="Bacteria"/>
</dbReference>
<evidence type="ECO:0000313" key="2">
    <source>
        <dbReference type="EMBL" id="AEF83039.1"/>
    </source>
</evidence>
<dbReference type="PANTHER" id="PTHR36833">
    <property type="entry name" value="SLR0610 PROTEIN-RELATED"/>
    <property type="match status" value="1"/>
</dbReference>
<dbReference type="RefSeq" id="WP_015712216.1">
    <property type="nucleotide sequence ID" value="NC_015577.1"/>
</dbReference>
<feature type="transmembrane region" description="Helical" evidence="1">
    <location>
        <begin position="119"/>
        <end position="135"/>
    </location>
</feature>
<keyword evidence="3" id="KW-1185">Reference proteome</keyword>
<evidence type="ECO:0000313" key="3">
    <source>
        <dbReference type="Proteomes" id="UP000009222"/>
    </source>
</evidence>
<feature type="transmembrane region" description="Helical" evidence="1">
    <location>
        <begin position="206"/>
        <end position="226"/>
    </location>
</feature>
<dbReference type="InterPro" id="IPR010390">
    <property type="entry name" value="ABC-2_transporter-like"/>
</dbReference>
<reference evidence="2 3" key="2">
    <citation type="journal article" date="2011" name="ISME J.">
        <title>RNA-seq reveals cooperative metabolic interactions between two termite-gut spirochete species in co-culture.</title>
        <authorList>
            <person name="Rosenthal A.Z."/>
            <person name="Matson E.G."/>
            <person name="Eldar A."/>
            <person name="Leadbetter J.R."/>
        </authorList>
    </citation>
    <scope>NUCLEOTIDE SEQUENCE [LARGE SCALE GENOMIC DNA]</scope>
    <source>
        <strain evidence="3">ATCC BAA-888 / DSM 13862 / ZAS-9</strain>
    </source>
</reference>
<proteinExistence type="predicted"/>